<organism evidence="3 4">
    <name type="scientific">Castilleja foliolosa</name>
    <dbReference type="NCBI Taxonomy" id="1961234"/>
    <lineage>
        <taxon>Eukaryota</taxon>
        <taxon>Viridiplantae</taxon>
        <taxon>Streptophyta</taxon>
        <taxon>Embryophyta</taxon>
        <taxon>Tracheophyta</taxon>
        <taxon>Spermatophyta</taxon>
        <taxon>Magnoliopsida</taxon>
        <taxon>eudicotyledons</taxon>
        <taxon>Gunneridae</taxon>
        <taxon>Pentapetalae</taxon>
        <taxon>asterids</taxon>
        <taxon>lamiids</taxon>
        <taxon>Lamiales</taxon>
        <taxon>Orobanchaceae</taxon>
        <taxon>Pedicularideae</taxon>
        <taxon>Castillejinae</taxon>
        <taxon>Castilleja</taxon>
    </lineage>
</organism>
<name>A0ABD3B7K5_9LAMI</name>
<evidence type="ECO:0000256" key="2">
    <source>
        <dbReference type="SAM" id="Phobius"/>
    </source>
</evidence>
<feature type="transmembrane region" description="Helical" evidence="2">
    <location>
        <begin position="93"/>
        <end position="110"/>
    </location>
</feature>
<protein>
    <submittedName>
        <fullName evidence="3">Uncharacterized protein</fullName>
    </submittedName>
</protein>
<dbReference type="AlphaFoldDB" id="A0ABD3B7K5"/>
<evidence type="ECO:0000256" key="1">
    <source>
        <dbReference type="SAM" id="MobiDB-lite"/>
    </source>
</evidence>
<dbReference type="EMBL" id="JAVIJP010000224">
    <property type="protein sequence ID" value="KAL3613158.1"/>
    <property type="molecule type" value="Genomic_DNA"/>
</dbReference>
<keyword evidence="2" id="KW-1133">Transmembrane helix</keyword>
<keyword evidence="2" id="KW-0472">Membrane</keyword>
<reference evidence="4" key="1">
    <citation type="journal article" date="2024" name="IScience">
        <title>Strigolactones Initiate the Formation of Haustorium-like Structures in Castilleja.</title>
        <authorList>
            <person name="Buerger M."/>
            <person name="Peterson D."/>
            <person name="Chory J."/>
        </authorList>
    </citation>
    <scope>NUCLEOTIDE SEQUENCE [LARGE SCALE GENOMIC DNA]</scope>
</reference>
<comment type="caution">
    <text evidence="3">The sequence shown here is derived from an EMBL/GenBank/DDBJ whole genome shotgun (WGS) entry which is preliminary data.</text>
</comment>
<gene>
    <name evidence="3" type="ORF">CASFOL_042993</name>
</gene>
<accession>A0ABD3B7K5</accession>
<dbReference type="Proteomes" id="UP001632038">
    <property type="component" value="Unassembled WGS sequence"/>
</dbReference>
<evidence type="ECO:0000313" key="4">
    <source>
        <dbReference type="Proteomes" id="UP001632038"/>
    </source>
</evidence>
<feature type="region of interest" description="Disordered" evidence="1">
    <location>
        <begin position="20"/>
        <end position="43"/>
    </location>
</feature>
<keyword evidence="2" id="KW-0812">Transmembrane</keyword>
<evidence type="ECO:0000313" key="3">
    <source>
        <dbReference type="EMBL" id="KAL3613158.1"/>
    </source>
</evidence>
<dbReference type="PANTHER" id="PTHR35280:SF1">
    <property type="entry name" value="F17L21.9"/>
    <property type="match status" value="1"/>
</dbReference>
<sequence length="176" mass="20266">MEPDNKVKIIERAIRKLMEEEEEEEEVNAKTSSSSDNENLHSRRRQELLSDLLSKLESMEEKVNNVTEMDEEDNEEEIIIKELRHIKRQNTTTHWLVSAMIVFTLAWQLSEISLIMKIKNGFTNPLKSIGGAIGGFIKNRGQHVTNVQDMIKEIPEVPNLGLPGFDDEHNDEDQLV</sequence>
<proteinExistence type="predicted"/>
<keyword evidence="4" id="KW-1185">Reference proteome</keyword>
<dbReference type="PANTHER" id="PTHR35280">
    <property type="entry name" value="F17L21.9"/>
    <property type="match status" value="1"/>
</dbReference>